<evidence type="ECO:0000256" key="1">
    <source>
        <dbReference type="ARBA" id="ARBA00022490"/>
    </source>
</evidence>
<keyword evidence="3" id="KW-0159">Chromosome partition</keyword>
<dbReference type="RefSeq" id="WP_035167097.1">
    <property type="nucleotide sequence ID" value="NZ_CP018906.1"/>
</dbReference>
<keyword evidence="2" id="KW-0132">Cell division</keyword>
<dbReference type="Proteomes" id="UP000030361">
    <property type="component" value="Chromosome"/>
</dbReference>
<dbReference type="InterPro" id="IPR036390">
    <property type="entry name" value="WH_DNA-bd_sf"/>
</dbReference>
<evidence type="ECO:0000256" key="3">
    <source>
        <dbReference type="ARBA" id="ARBA00022829"/>
    </source>
</evidence>
<dbReference type="InterPro" id="IPR005234">
    <property type="entry name" value="ScpB_csome_segregation"/>
</dbReference>
<dbReference type="Gene3D" id="1.10.10.10">
    <property type="entry name" value="Winged helix-like DNA-binding domain superfamily/Winged helix DNA-binding domain"/>
    <property type="match status" value="2"/>
</dbReference>
<evidence type="ECO:0000313" key="5">
    <source>
        <dbReference type="EMBL" id="AQW22102.1"/>
    </source>
</evidence>
<dbReference type="Pfam" id="PF04079">
    <property type="entry name" value="SMC_ScpB"/>
    <property type="match status" value="1"/>
</dbReference>
<evidence type="ECO:0000256" key="4">
    <source>
        <dbReference type="ARBA" id="ARBA00023306"/>
    </source>
</evidence>
<organism evidence="5 6">
    <name type="scientific">Lentilactobacillus curieae</name>
    <dbReference type="NCBI Taxonomy" id="1138822"/>
    <lineage>
        <taxon>Bacteria</taxon>
        <taxon>Bacillati</taxon>
        <taxon>Bacillota</taxon>
        <taxon>Bacilli</taxon>
        <taxon>Lactobacillales</taxon>
        <taxon>Lactobacillaceae</taxon>
        <taxon>Lentilactobacillus</taxon>
    </lineage>
</organism>
<dbReference type="InterPro" id="IPR036388">
    <property type="entry name" value="WH-like_DNA-bd_sf"/>
</dbReference>
<dbReference type="PANTHER" id="PTHR34298">
    <property type="entry name" value="SEGREGATION AND CONDENSATION PROTEIN B"/>
    <property type="match status" value="1"/>
</dbReference>
<dbReference type="KEGG" id="lcu:PL11_009300"/>
<dbReference type="NCBIfam" id="TIGR00281">
    <property type="entry name" value="SMC-Scp complex subunit ScpB"/>
    <property type="match status" value="1"/>
</dbReference>
<name>A0A1S6QKE7_9LACO</name>
<dbReference type="GO" id="GO:0051301">
    <property type="term" value="P:cell division"/>
    <property type="evidence" value="ECO:0007669"/>
    <property type="project" value="UniProtKB-KW"/>
</dbReference>
<dbReference type="eggNOG" id="COG1386">
    <property type="taxonomic scope" value="Bacteria"/>
</dbReference>
<dbReference type="SUPFAM" id="SSF46785">
    <property type="entry name" value="Winged helix' DNA-binding domain"/>
    <property type="match status" value="2"/>
</dbReference>
<proteinExistence type="predicted"/>
<dbReference type="PIRSF" id="PIRSF019345">
    <property type="entry name" value="ScpB"/>
    <property type="match status" value="1"/>
</dbReference>
<keyword evidence="6" id="KW-1185">Reference proteome</keyword>
<protein>
    <submittedName>
        <fullName evidence="5">SMC-Scp complex subunit ScpB</fullName>
    </submittedName>
</protein>
<accession>A0A1S6QKE7</accession>
<dbReference type="GO" id="GO:0051304">
    <property type="term" value="P:chromosome separation"/>
    <property type="evidence" value="ECO:0007669"/>
    <property type="project" value="InterPro"/>
</dbReference>
<dbReference type="AlphaFoldDB" id="A0A1S6QKE7"/>
<dbReference type="OrthoDB" id="9806226at2"/>
<evidence type="ECO:0000256" key="2">
    <source>
        <dbReference type="ARBA" id="ARBA00022618"/>
    </source>
</evidence>
<evidence type="ECO:0000313" key="6">
    <source>
        <dbReference type="Proteomes" id="UP000030361"/>
    </source>
</evidence>
<dbReference type="EMBL" id="CP018906">
    <property type="protein sequence ID" value="AQW22102.1"/>
    <property type="molecule type" value="Genomic_DNA"/>
</dbReference>
<sequence length="196" mass="21945">MQTNYAKVQALVYAAGDTGISLSQISLRTSLAKPACRQILAEMVTNLSQDDQSGIELTVSDDVYRLKTKPDYEDLVTDFIVDEKPRILSQASLETIAIVIYNEPITRIEVDEIRGVNSSAIIHRLVNQGLLKVTGVKKEIGNPKTYGVTNYCLDYFGLKSKAELPELPKDEVLNEDTSDSLMTRFNREIDSKRQEN</sequence>
<reference evidence="5 6" key="1">
    <citation type="journal article" date="2015" name="Genome Announc.">
        <title>Genome Sequence of Lactobacillus curieae CCTCC M 2011381T, a Novel Producer of Gamma-aminobutyric Acid.</title>
        <authorList>
            <person name="Wang Y."/>
            <person name="Wang Y."/>
            <person name="Lang C."/>
            <person name="Wei D."/>
            <person name="Xu P."/>
            <person name="Xie J."/>
        </authorList>
    </citation>
    <scope>NUCLEOTIDE SEQUENCE [LARGE SCALE GENOMIC DNA]</scope>
    <source>
        <strain evidence="5 6">CCTCC M 2011381</strain>
    </source>
</reference>
<gene>
    <name evidence="5" type="ORF">PL11_009300</name>
</gene>
<keyword evidence="4" id="KW-0131">Cell cycle</keyword>
<dbReference type="PANTHER" id="PTHR34298:SF2">
    <property type="entry name" value="SEGREGATION AND CONDENSATION PROTEIN B"/>
    <property type="match status" value="1"/>
</dbReference>
<keyword evidence="1" id="KW-0963">Cytoplasm</keyword>